<dbReference type="InterPro" id="IPR001469">
    <property type="entry name" value="ATP_synth_F1_dsu/esu"/>
</dbReference>
<evidence type="ECO:0000256" key="10">
    <source>
        <dbReference type="ARBA" id="ARBA00031795"/>
    </source>
</evidence>
<dbReference type="Gene3D" id="2.60.15.10">
    <property type="entry name" value="F0F1 ATP synthase delta/epsilon subunit, N-terminal"/>
    <property type="match status" value="1"/>
</dbReference>
<feature type="coiled-coil region" evidence="11">
    <location>
        <begin position="93"/>
        <end position="120"/>
    </location>
</feature>
<organism evidence="13 14">
    <name type="scientific">Marinobacter koreensis</name>
    <dbReference type="NCBI Taxonomy" id="335974"/>
    <lineage>
        <taxon>Bacteria</taxon>
        <taxon>Pseudomonadati</taxon>
        <taxon>Pseudomonadota</taxon>
        <taxon>Gammaproteobacteria</taxon>
        <taxon>Pseudomonadales</taxon>
        <taxon>Marinobacteraceae</taxon>
        <taxon>Marinobacter</taxon>
    </lineage>
</organism>
<keyword evidence="11" id="KW-0175">Coiled coil</keyword>
<dbReference type="Pfam" id="PF02823">
    <property type="entry name" value="ATP-synt_DE_N"/>
    <property type="match status" value="1"/>
</dbReference>
<keyword evidence="8" id="KW-0139">CF(1)</keyword>
<evidence type="ECO:0000256" key="4">
    <source>
        <dbReference type="ARBA" id="ARBA00014480"/>
    </source>
</evidence>
<name>A0ABW0RQ61_9GAMM</name>
<dbReference type="InterPro" id="IPR020546">
    <property type="entry name" value="ATP_synth_F1_dsu/esu_N"/>
</dbReference>
<feature type="domain" description="ATP synthase F1 complex delta/epsilon subunit N-terminal" evidence="12">
    <location>
        <begin position="20"/>
        <end position="82"/>
    </location>
</feature>
<evidence type="ECO:0000313" key="14">
    <source>
        <dbReference type="Proteomes" id="UP001596055"/>
    </source>
</evidence>
<evidence type="ECO:0000256" key="11">
    <source>
        <dbReference type="SAM" id="Coils"/>
    </source>
</evidence>
<comment type="similarity">
    <text evidence="3">Belongs to the ATPase epsilon chain family.</text>
</comment>
<evidence type="ECO:0000256" key="7">
    <source>
        <dbReference type="ARBA" id="ARBA00023136"/>
    </source>
</evidence>
<dbReference type="RefSeq" id="WP_248159773.1">
    <property type="nucleotide sequence ID" value="NZ_JAKZAJ010000005.1"/>
</dbReference>
<protein>
    <recommendedName>
        <fullName evidence="4">ATP synthase epsilon chain</fullName>
    </recommendedName>
    <alternativeName>
        <fullName evidence="10">ATP synthase F1 sector epsilon subunit</fullName>
    </alternativeName>
    <alternativeName>
        <fullName evidence="9">F-ATPase epsilon subunit</fullName>
    </alternativeName>
</protein>
<keyword evidence="8" id="KW-0066">ATP synthesis</keyword>
<evidence type="ECO:0000256" key="3">
    <source>
        <dbReference type="ARBA" id="ARBA00005712"/>
    </source>
</evidence>
<comment type="function">
    <text evidence="1">Produces ATP from ADP in the presence of a proton gradient across the membrane.</text>
</comment>
<dbReference type="EMBL" id="JBHSNL010000004">
    <property type="protein sequence ID" value="MFC5545795.1"/>
    <property type="molecule type" value="Genomic_DNA"/>
</dbReference>
<dbReference type="SUPFAM" id="SSF51344">
    <property type="entry name" value="Epsilon subunit of F1F0-ATP synthase N-terminal domain"/>
    <property type="match status" value="1"/>
</dbReference>
<evidence type="ECO:0000256" key="2">
    <source>
        <dbReference type="ARBA" id="ARBA00004184"/>
    </source>
</evidence>
<keyword evidence="14" id="KW-1185">Reference proteome</keyword>
<evidence type="ECO:0000256" key="5">
    <source>
        <dbReference type="ARBA" id="ARBA00022448"/>
    </source>
</evidence>
<gene>
    <name evidence="13" type="ORF">ACFPQA_12070</name>
</gene>
<evidence type="ECO:0000313" key="13">
    <source>
        <dbReference type="EMBL" id="MFC5545795.1"/>
    </source>
</evidence>
<comment type="subcellular location">
    <subcellularLocation>
        <location evidence="2">Endomembrane system</location>
        <topology evidence="2">Peripheral membrane protein</topology>
    </subcellularLocation>
</comment>
<dbReference type="InterPro" id="IPR036771">
    <property type="entry name" value="ATPsynth_dsu/esu_N"/>
</dbReference>
<evidence type="ECO:0000259" key="12">
    <source>
        <dbReference type="Pfam" id="PF02823"/>
    </source>
</evidence>
<dbReference type="CDD" id="cd12152">
    <property type="entry name" value="F1-ATPase_delta"/>
    <property type="match status" value="1"/>
</dbReference>
<keyword evidence="7" id="KW-0472">Membrane</keyword>
<keyword evidence="5" id="KW-0813">Transport</keyword>
<reference evidence="14" key="1">
    <citation type="journal article" date="2019" name="Int. J. Syst. Evol. Microbiol.">
        <title>The Global Catalogue of Microorganisms (GCM) 10K type strain sequencing project: providing services to taxonomists for standard genome sequencing and annotation.</title>
        <authorList>
            <consortium name="The Broad Institute Genomics Platform"/>
            <consortium name="The Broad Institute Genome Sequencing Center for Infectious Disease"/>
            <person name="Wu L."/>
            <person name="Ma J."/>
        </authorList>
    </citation>
    <scope>NUCLEOTIDE SEQUENCE [LARGE SCALE GENOMIC DNA]</scope>
    <source>
        <strain evidence="14">CGMCC 4.1799</strain>
    </source>
</reference>
<keyword evidence="6" id="KW-0406">Ion transport</keyword>
<proteinExistence type="inferred from homology"/>
<accession>A0ABW0RQ61</accession>
<evidence type="ECO:0000256" key="6">
    <source>
        <dbReference type="ARBA" id="ARBA00023065"/>
    </source>
</evidence>
<sequence>MKTFQLRLQDATHAETISGVRSFVGEDVSGSFGIMAGHCRTISVLTIGLARFRIQDQNWRYVAMPAAVLYFHQDQLTISTRRFIVDDDYDRISEALQQQLVEEEEKLHSVKESLHNMENAVFRRLWELGRKEIG</sequence>
<evidence type="ECO:0000256" key="1">
    <source>
        <dbReference type="ARBA" id="ARBA00003543"/>
    </source>
</evidence>
<dbReference type="Proteomes" id="UP001596055">
    <property type="component" value="Unassembled WGS sequence"/>
</dbReference>
<evidence type="ECO:0000256" key="8">
    <source>
        <dbReference type="ARBA" id="ARBA00023196"/>
    </source>
</evidence>
<comment type="caution">
    <text evidence="13">The sequence shown here is derived from an EMBL/GenBank/DDBJ whole genome shotgun (WGS) entry which is preliminary data.</text>
</comment>
<evidence type="ECO:0000256" key="9">
    <source>
        <dbReference type="ARBA" id="ARBA00030215"/>
    </source>
</evidence>